<reference evidence="3" key="1">
    <citation type="submission" date="2022-10" db="EMBL/GenBank/DDBJ databases">
        <title>Comparative genomic analysis of Cohnella hashimotonis sp. nov., isolated from the International Space Station.</title>
        <authorList>
            <person name="Simpson A."/>
            <person name="Venkateswaran K."/>
        </authorList>
    </citation>
    <scope>NUCLEOTIDE SEQUENCE</scope>
    <source>
        <strain evidence="3">DSM 28161</strain>
    </source>
</reference>
<feature type="domain" description="Glycosyltransferase 2-like" evidence="2">
    <location>
        <begin position="107"/>
        <end position="191"/>
    </location>
</feature>
<evidence type="ECO:0000256" key="1">
    <source>
        <dbReference type="ARBA" id="ARBA00006739"/>
    </source>
</evidence>
<evidence type="ECO:0000313" key="3">
    <source>
        <dbReference type="EMBL" id="MDG0811885.1"/>
    </source>
</evidence>
<organism evidence="3 4">
    <name type="scientific">Cohnella rhizosphaerae</name>
    <dbReference type="NCBI Taxonomy" id="1457232"/>
    <lineage>
        <taxon>Bacteria</taxon>
        <taxon>Bacillati</taxon>
        <taxon>Bacillota</taxon>
        <taxon>Bacilli</taxon>
        <taxon>Bacillales</taxon>
        <taxon>Paenibacillaceae</taxon>
        <taxon>Cohnella</taxon>
    </lineage>
</organism>
<dbReference type="Pfam" id="PF00535">
    <property type="entry name" value="Glycos_transf_2"/>
    <property type="match status" value="1"/>
</dbReference>
<dbReference type="EMBL" id="JAPDIA010000007">
    <property type="protein sequence ID" value="MDG0811885.1"/>
    <property type="molecule type" value="Genomic_DNA"/>
</dbReference>
<dbReference type="SUPFAM" id="SSF53448">
    <property type="entry name" value="Nucleotide-diphospho-sugar transferases"/>
    <property type="match status" value="1"/>
</dbReference>
<dbReference type="Gene3D" id="3.90.550.10">
    <property type="entry name" value="Spore Coat Polysaccharide Biosynthesis Protein SpsA, Chain A"/>
    <property type="match status" value="1"/>
</dbReference>
<accession>A0A9X4QUM4</accession>
<evidence type="ECO:0000259" key="2">
    <source>
        <dbReference type="Pfam" id="PF00535"/>
    </source>
</evidence>
<dbReference type="RefSeq" id="WP_277534762.1">
    <property type="nucleotide sequence ID" value="NZ_JAPDIA010000007.1"/>
</dbReference>
<dbReference type="CDD" id="cd00761">
    <property type="entry name" value="Glyco_tranf_GTA_type"/>
    <property type="match status" value="1"/>
</dbReference>
<gene>
    <name evidence="3" type="ORF">OMP40_22815</name>
</gene>
<keyword evidence="4" id="KW-1185">Reference proteome</keyword>
<protein>
    <submittedName>
        <fullName evidence="3">Glycosyltransferase</fullName>
    </submittedName>
</protein>
<comment type="caution">
    <text evidence="3">The sequence shown here is derived from an EMBL/GenBank/DDBJ whole genome shotgun (WGS) entry which is preliminary data.</text>
</comment>
<proteinExistence type="inferred from homology"/>
<dbReference type="Proteomes" id="UP001153404">
    <property type="component" value="Unassembled WGS sequence"/>
</dbReference>
<comment type="similarity">
    <text evidence="1">Belongs to the glycosyltransferase 2 family.</text>
</comment>
<dbReference type="Gene3D" id="3.40.50.720">
    <property type="entry name" value="NAD(P)-binding Rossmann-like Domain"/>
    <property type="match status" value="1"/>
</dbReference>
<evidence type="ECO:0000313" key="4">
    <source>
        <dbReference type="Proteomes" id="UP001153404"/>
    </source>
</evidence>
<name>A0A9X4QUM4_9BACL</name>
<sequence length="199" mass="23133">MITNQEYRAKKVIVWGTGAYYQKYKGQVEHQLAYFADSNAAKTGTELDGKLIYLPEQLLEENKDEIFVCVMSMYYKEIYQWLEERGIYLPQTLLLMGGACVADKLVSVLMTIYNNQDYIVEALESVLDMDYKRLEFILVDDGSTDRSIELVAPYMAKDSRIRLYCHEKNMGVPRATKTGIQHCQGEYILFCCRRRRKSP</sequence>
<dbReference type="InterPro" id="IPR001173">
    <property type="entry name" value="Glyco_trans_2-like"/>
</dbReference>
<dbReference type="AlphaFoldDB" id="A0A9X4QUM4"/>
<dbReference type="InterPro" id="IPR029044">
    <property type="entry name" value="Nucleotide-diphossugar_trans"/>
</dbReference>
<dbReference type="PANTHER" id="PTHR22916">
    <property type="entry name" value="GLYCOSYLTRANSFERASE"/>
    <property type="match status" value="1"/>
</dbReference>